<dbReference type="EMBL" id="MK639424">
    <property type="protein sequence ID" value="QEU56213.1"/>
    <property type="molecule type" value="mRNA"/>
</dbReference>
<feature type="compositionally biased region" description="Polar residues" evidence="2">
    <location>
        <begin position="115"/>
        <end position="127"/>
    </location>
</feature>
<feature type="region of interest" description="Disordered" evidence="2">
    <location>
        <begin position="113"/>
        <end position="132"/>
    </location>
</feature>
<dbReference type="Gene3D" id="2.10.25.10">
    <property type="entry name" value="Laminin"/>
    <property type="match status" value="1"/>
</dbReference>
<evidence type="ECO:0000313" key="6">
    <source>
        <dbReference type="EMBL" id="QEU56213.1"/>
    </source>
</evidence>
<evidence type="ECO:0000256" key="1">
    <source>
        <dbReference type="PROSITE-ProRule" id="PRU00076"/>
    </source>
</evidence>
<feature type="compositionally biased region" description="Low complexity" evidence="2">
    <location>
        <begin position="152"/>
        <end position="165"/>
    </location>
</feature>
<dbReference type="Pfam" id="PF00008">
    <property type="entry name" value="EGF"/>
    <property type="match status" value="1"/>
</dbReference>
<dbReference type="PROSITE" id="PS00022">
    <property type="entry name" value="EGF_1"/>
    <property type="match status" value="1"/>
</dbReference>
<dbReference type="PROSITE" id="PS50026">
    <property type="entry name" value="EGF_3"/>
    <property type="match status" value="1"/>
</dbReference>
<dbReference type="SMART" id="SM00181">
    <property type="entry name" value="EGF"/>
    <property type="match status" value="1"/>
</dbReference>
<dbReference type="CDD" id="cd00054">
    <property type="entry name" value="EGF_CA"/>
    <property type="match status" value="1"/>
</dbReference>
<keyword evidence="3" id="KW-0472">Membrane</keyword>
<keyword evidence="3" id="KW-0812">Transmembrane</keyword>
<sequence length="309" mass="34745">MMQIQFIQILKVIFVLSTIVSVTDCCSSRILLLREHALKIVEHQDNFHNHLHEHAHQLQQQIERRVVDMVNQMEMQQKLLAQQQLLELGEQQQSEGGGTEEPLLDWQDLGEAEVSETTTEQPITIESTETWAVGGETTTAATGEPPPSIEQIISTPSSPMESSTEANSNTDTSLPPAGGKTKVQDSFNYVREVLPCSDSYKSDFCLNGGRCFRFPLANHSFYSCECADGYVGERCESKTLNEQYVIAPPAQELQPKIGMARIVLSFPMLILLSTIYVAFGAVFMFRSVPKQRSEQNQLRLHKQRFFVSC</sequence>
<dbReference type="PANTHER" id="PTHR12332">
    <property type="entry name" value="KEREN-RELATED"/>
    <property type="match status" value="1"/>
</dbReference>
<dbReference type="PROSITE" id="PS01186">
    <property type="entry name" value="EGF_2"/>
    <property type="match status" value="1"/>
</dbReference>
<feature type="region of interest" description="Disordered" evidence="2">
    <location>
        <begin position="137"/>
        <end position="181"/>
    </location>
</feature>
<feature type="transmembrane region" description="Helical" evidence="3">
    <location>
        <begin position="262"/>
        <end position="285"/>
    </location>
</feature>
<dbReference type="InterPro" id="IPR000742">
    <property type="entry name" value="EGF"/>
</dbReference>
<evidence type="ECO:0000256" key="4">
    <source>
        <dbReference type="SAM" id="SignalP"/>
    </source>
</evidence>
<feature type="chain" id="PRO_5023914558" evidence="4">
    <location>
        <begin position="26"/>
        <end position="309"/>
    </location>
</feature>
<dbReference type="SUPFAM" id="SSF57196">
    <property type="entry name" value="EGF/Laminin"/>
    <property type="match status" value="1"/>
</dbReference>
<dbReference type="InterPro" id="IPR043403">
    <property type="entry name" value="Gurken/Spitz"/>
</dbReference>
<evidence type="ECO:0000256" key="2">
    <source>
        <dbReference type="SAM" id="MobiDB-lite"/>
    </source>
</evidence>
<proteinExistence type="evidence at transcript level"/>
<feature type="domain" description="EGF-like" evidence="5">
    <location>
        <begin position="192"/>
        <end position="236"/>
    </location>
</feature>
<keyword evidence="3" id="KW-1133">Transmembrane helix</keyword>
<name>A0A5J6ED26_DROLE</name>
<feature type="signal peptide" evidence="4">
    <location>
        <begin position="1"/>
        <end position="25"/>
    </location>
</feature>
<comment type="caution">
    <text evidence="1">Lacks conserved residue(s) required for the propagation of feature annotation.</text>
</comment>
<reference evidence="6" key="2">
    <citation type="submission" date="2019-03" db="EMBL/GenBank/DDBJ databases">
        <authorList>
            <person name="Dam R.A."/>
            <person name="O'Hanlon K.N."/>
            <person name="Archambeault S.L."/>
            <person name="Berg C.A."/>
        </authorList>
    </citation>
    <scope>NUCLEOTIDE SEQUENCE</scope>
</reference>
<evidence type="ECO:0000256" key="3">
    <source>
        <dbReference type="SAM" id="Phobius"/>
    </source>
</evidence>
<reference evidence="6" key="1">
    <citation type="journal article" date="2018" name="Dev. Genes Evol.">
        <title>Two Drosophilids exhibit distinct EGF pathway patterns in oogenesis.</title>
        <authorList>
            <person name="O'Hanlon K.N."/>
            <person name="Dam R.A."/>
            <person name="Archambeault S.L."/>
            <person name="Berg C.A."/>
        </authorList>
    </citation>
    <scope>NUCLEOTIDE SEQUENCE</scope>
</reference>
<protein>
    <submittedName>
        <fullName evidence="6">Gurken</fullName>
    </submittedName>
</protein>
<organism evidence="6">
    <name type="scientific">Drosophila lebanonensis</name>
    <name type="common">Fruit fly</name>
    <name type="synonym">Scaptodrosophila lebanonensis</name>
    <dbReference type="NCBI Taxonomy" id="7225"/>
    <lineage>
        <taxon>Eukaryota</taxon>
        <taxon>Metazoa</taxon>
        <taxon>Ecdysozoa</taxon>
        <taxon>Arthropoda</taxon>
        <taxon>Hexapoda</taxon>
        <taxon>Insecta</taxon>
        <taxon>Pterygota</taxon>
        <taxon>Neoptera</taxon>
        <taxon>Endopterygota</taxon>
        <taxon>Diptera</taxon>
        <taxon>Brachycera</taxon>
        <taxon>Muscomorpha</taxon>
        <taxon>Ephydroidea</taxon>
        <taxon>Drosophilidae</taxon>
        <taxon>Scaptodrosophila</taxon>
    </lineage>
</organism>
<keyword evidence="4" id="KW-0732">Signal</keyword>
<dbReference type="GO" id="GO:0007173">
    <property type="term" value="P:epidermal growth factor receptor signaling pathway"/>
    <property type="evidence" value="ECO:0007669"/>
    <property type="project" value="InterPro"/>
</dbReference>
<accession>A0A5J6ED26</accession>
<dbReference type="PANTHER" id="PTHR12332:SF1">
    <property type="entry name" value="KEREN-RELATED"/>
    <property type="match status" value="1"/>
</dbReference>
<dbReference type="GO" id="GO:0005154">
    <property type="term" value="F:epidermal growth factor receptor binding"/>
    <property type="evidence" value="ECO:0007669"/>
    <property type="project" value="InterPro"/>
</dbReference>
<keyword evidence="1" id="KW-0245">EGF-like domain</keyword>
<dbReference type="AlphaFoldDB" id="A0A5J6ED26"/>
<dbReference type="GO" id="GO:0048018">
    <property type="term" value="F:receptor ligand activity"/>
    <property type="evidence" value="ECO:0007669"/>
    <property type="project" value="InterPro"/>
</dbReference>
<feature type="disulfide bond" evidence="1">
    <location>
        <begin position="226"/>
        <end position="235"/>
    </location>
</feature>
<keyword evidence="1" id="KW-1015">Disulfide bond</keyword>
<evidence type="ECO:0000259" key="5">
    <source>
        <dbReference type="PROSITE" id="PS50026"/>
    </source>
</evidence>